<evidence type="ECO:0000259" key="3">
    <source>
        <dbReference type="Pfam" id="PF13304"/>
    </source>
</evidence>
<dbReference type="GO" id="GO:0016887">
    <property type="term" value="F:ATP hydrolysis activity"/>
    <property type="evidence" value="ECO:0007669"/>
    <property type="project" value="InterPro"/>
</dbReference>
<feature type="region of interest" description="Disordered" evidence="2">
    <location>
        <begin position="419"/>
        <end position="456"/>
    </location>
</feature>
<dbReference type="GO" id="GO:0009432">
    <property type="term" value="P:SOS response"/>
    <property type="evidence" value="ECO:0007669"/>
    <property type="project" value="UniProtKB-KW"/>
</dbReference>
<dbReference type="InterPro" id="IPR003959">
    <property type="entry name" value="ATPase_AAA_core"/>
</dbReference>
<evidence type="ECO:0000256" key="1">
    <source>
        <dbReference type="ARBA" id="ARBA00023236"/>
    </source>
</evidence>
<evidence type="ECO:0000313" key="4">
    <source>
        <dbReference type="EMBL" id="AOS46886.1"/>
    </source>
</evidence>
<proteinExistence type="predicted"/>
<dbReference type="Gene3D" id="3.40.50.300">
    <property type="entry name" value="P-loop containing nucleotide triphosphate hydrolases"/>
    <property type="match status" value="2"/>
</dbReference>
<dbReference type="InterPro" id="IPR014555">
    <property type="entry name" value="RecF-like"/>
</dbReference>
<dbReference type="KEGG" id="phon:BH719_02580"/>
<dbReference type="GO" id="GO:0005524">
    <property type="term" value="F:ATP binding"/>
    <property type="evidence" value="ECO:0007669"/>
    <property type="project" value="InterPro"/>
</dbReference>
<dbReference type="STRING" id="178339.BH719_02580"/>
<dbReference type="SUPFAM" id="SSF52540">
    <property type="entry name" value="P-loop containing nucleoside triphosphate hydrolases"/>
    <property type="match status" value="1"/>
</dbReference>
<dbReference type="PANTHER" id="PTHR32182">
    <property type="entry name" value="DNA REPLICATION AND REPAIR PROTEIN RECF"/>
    <property type="match status" value="1"/>
</dbReference>
<dbReference type="AlphaFoldDB" id="A0A1D8B174"/>
<dbReference type="PIRSF" id="PIRSF029347">
    <property type="entry name" value="RecF"/>
    <property type="match status" value="1"/>
</dbReference>
<sequence length="456" mass="50404">MLTRFEVSGFKNLENVSVDFGPFTCIAGPNSVGKSNLFDAIEFLSLLSDHNFLEACTLIRPTPQQRSDISSLFSVHVTQGSENLRLAAEMILPSPVSDEFNQQVESERTFVRYEVRLAVRQGGPLSTGLQLKLVNEQLSPVQYPKDHLRFPESTAYVKRFVHGAHRFSPLSTTEENGNTIIQIQNGNKGRPRKIAADNAQRTVLSATASAENPIILAAQTEMRSWRFVALEPSAMRAPDDMVEARPISATGAHIPSSLFRQELQEGNGSNVMNRVRDAIGALVDIRRLRVVQDRARDTLELRAKIGATPELPARSLSDGTLRFLALSAMKVSRDYFGMLCMEEPENGIHPSKIADMHRLLRGISDPTEHSARQVIVNTHSPYFVQATKDDDILCAVGKSIPDGQGGILRSVGFHPLPGTWRARTKPEDSTGARPVSRGEIAAFLENPEKWNGDEDE</sequence>
<dbReference type="GO" id="GO:0000731">
    <property type="term" value="P:DNA synthesis involved in DNA repair"/>
    <property type="evidence" value="ECO:0007669"/>
    <property type="project" value="TreeGrafter"/>
</dbReference>
<dbReference type="GO" id="GO:0006302">
    <property type="term" value="P:double-strand break repair"/>
    <property type="evidence" value="ECO:0007669"/>
    <property type="project" value="TreeGrafter"/>
</dbReference>
<feature type="domain" description="ATPase AAA-type core" evidence="3">
    <location>
        <begin position="23"/>
        <end position="384"/>
    </location>
</feature>
<reference evidence="4 5" key="1">
    <citation type="submission" date="2016-09" db="EMBL/GenBank/DDBJ databases">
        <title>Complete genome sequence of Actinomyces hongkongensis HKU8.</title>
        <authorList>
            <person name="Gao Y.-X."/>
            <person name="Zhou Y.-Y."/>
            <person name="Xie Y."/>
            <person name="Wang M."/>
            <person name="Wang S.-J."/>
            <person name="Shen S.-G."/>
        </authorList>
    </citation>
    <scope>NUCLEOTIDE SEQUENCE [LARGE SCALE GENOMIC DNA]</scope>
    <source>
        <strain evidence="4 5">HKU8</strain>
    </source>
</reference>
<dbReference type="OrthoDB" id="104167at2"/>
<dbReference type="PANTHER" id="PTHR32182:SF22">
    <property type="entry name" value="ATP-DEPENDENT ENDONUCLEASE, OLD FAMILY-RELATED"/>
    <property type="match status" value="1"/>
</dbReference>
<feature type="compositionally biased region" description="Basic and acidic residues" evidence="2">
    <location>
        <begin position="446"/>
        <end position="456"/>
    </location>
</feature>
<protein>
    <recommendedName>
        <fullName evidence="3">ATPase AAA-type core domain-containing protein</fullName>
    </recommendedName>
</protein>
<name>A0A1D8B174_9ACTO</name>
<dbReference type="InterPro" id="IPR027417">
    <property type="entry name" value="P-loop_NTPase"/>
</dbReference>
<accession>A0A1D8B174</accession>
<keyword evidence="5" id="KW-1185">Reference proteome</keyword>
<evidence type="ECO:0000256" key="2">
    <source>
        <dbReference type="SAM" id="MobiDB-lite"/>
    </source>
</evidence>
<organism evidence="4 5">
    <name type="scientific">Pauljensenia hongkongensis</name>
    <dbReference type="NCBI Taxonomy" id="178339"/>
    <lineage>
        <taxon>Bacteria</taxon>
        <taxon>Bacillati</taxon>
        <taxon>Actinomycetota</taxon>
        <taxon>Actinomycetes</taxon>
        <taxon>Actinomycetales</taxon>
        <taxon>Actinomycetaceae</taxon>
        <taxon>Pauljensenia</taxon>
    </lineage>
</organism>
<evidence type="ECO:0000313" key="5">
    <source>
        <dbReference type="Proteomes" id="UP000095214"/>
    </source>
</evidence>
<gene>
    <name evidence="4" type="ORF">BH719_02580</name>
</gene>
<dbReference type="Pfam" id="PF13304">
    <property type="entry name" value="AAA_21"/>
    <property type="match status" value="1"/>
</dbReference>
<keyword evidence="1" id="KW-0742">SOS response</keyword>
<dbReference type="EMBL" id="CP017298">
    <property type="protein sequence ID" value="AOS46886.1"/>
    <property type="molecule type" value="Genomic_DNA"/>
</dbReference>
<keyword evidence="1" id="KW-0227">DNA damage</keyword>
<dbReference type="RefSeq" id="WP_009743183.1">
    <property type="nucleotide sequence ID" value="NZ_CP017298.1"/>
</dbReference>
<dbReference type="Proteomes" id="UP000095214">
    <property type="component" value="Chromosome"/>
</dbReference>